<sequence length="306" mass="31282">MSAGTDGGAARNGGAAAGNGGGPVTVRLRGRLEDLRPALRRIAEIVLADPQAAGGMTISALAKAAACSEATVVRLSHELGYSGYREFRFSLLEETAIHRERTSGSAYESDIDPADDLETVVGKIAFADARAVRDTAGSLDTAVLGTVAELIAGARRIAVFGAGASGLAGMDLAQKLTRIGLSCSVHRDVHEGLPAAALLEEGDVAVGLSHTGQTTDVLDALRVAADSGAATVAITNAPASALARSAQHVLVTAATESAFRSGATASRIAQLTVIDCILVAVAQRLPDLGRQALERTRTAVESRRVP</sequence>
<dbReference type="EMBL" id="JADEYR010000003">
    <property type="protein sequence ID" value="MBE9403607.1"/>
    <property type="molecule type" value="Genomic_DNA"/>
</dbReference>
<dbReference type="InterPro" id="IPR000281">
    <property type="entry name" value="HTH_RpiR"/>
</dbReference>
<feature type="domain" description="HTH rpiR-type" evidence="5">
    <location>
        <begin position="22"/>
        <end position="98"/>
    </location>
</feature>
<evidence type="ECO:0000313" key="7">
    <source>
        <dbReference type="EMBL" id="MBE9403607.1"/>
    </source>
</evidence>
<name>A0ABR9VZJ1_9MICO</name>
<feature type="domain" description="SIS" evidence="6">
    <location>
        <begin position="147"/>
        <end position="287"/>
    </location>
</feature>
<evidence type="ECO:0000313" key="8">
    <source>
        <dbReference type="Proteomes" id="UP000644727"/>
    </source>
</evidence>
<dbReference type="Proteomes" id="UP000644727">
    <property type="component" value="Unassembled WGS sequence"/>
</dbReference>
<dbReference type="SUPFAM" id="SSF46689">
    <property type="entry name" value="Homeodomain-like"/>
    <property type="match status" value="1"/>
</dbReference>
<keyword evidence="3" id="KW-0804">Transcription</keyword>
<keyword evidence="1" id="KW-0805">Transcription regulation</keyword>
<keyword evidence="8" id="KW-1185">Reference proteome</keyword>
<dbReference type="PROSITE" id="PS51071">
    <property type="entry name" value="HTH_RPIR"/>
    <property type="match status" value="1"/>
</dbReference>
<dbReference type="PANTHER" id="PTHR30514">
    <property type="entry name" value="GLUCOKINASE"/>
    <property type="match status" value="1"/>
</dbReference>
<evidence type="ECO:0000256" key="3">
    <source>
        <dbReference type="ARBA" id="ARBA00023163"/>
    </source>
</evidence>
<dbReference type="InterPro" id="IPR035472">
    <property type="entry name" value="RpiR-like_SIS"/>
</dbReference>
<evidence type="ECO:0000256" key="2">
    <source>
        <dbReference type="ARBA" id="ARBA00023125"/>
    </source>
</evidence>
<dbReference type="PANTHER" id="PTHR30514:SF1">
    <property type="entry name" value="HTH-TYPE TRANSCRIPTIONAL REGULATOR HEXR-RELATED"/>
    <property type="match status" value="1"/>
</dbReference>
<reference evidence="7 8" key="1">
    <citation type="submission" date="2020-10" db="EMBL/GenBank/DDBJ databases">
        <title>Draft genome and description of Brachybacterium epidermidis sp nov.</title>
        <authorList>
            <person name="Boxberger M."/>
            <person name="La Scola B."/>
        </authorList>
    </citation>
    <scope>NUCLEOTIDE SEQUENCE [LARGE SCALE GENOMIC DNA]</scope>
    <source>
        <strain evidence="7 8">Marseille-Q2903</strain>
    </source>
</reference>
<dbReference type="Gene3D" id="1.10.10.10">
    <property type="entry name" value="Winged helix-like DNA-binding domain superfamily/Winged helix DNA-binding domain"/>
    <property type="match status" value="1"/>
</dbReference>
<comment type="caution">
    <text evidence="7">The sequence shown here is derived from an EMBL/GenBank/DDBJ whole genome shotgun (WGS) entry which is preliminary data.</text>
</comment>
<dbReference type="InterPro" id="IPR001347">
    <property type="entry name" value="SIS_dom"/>
</dbReference>
<dbReference type="Pfam" id="PF01380">
    <property type="entry name" value="SIS"/>
    <property type="match status" value="1"/>
</dbReference>
<gene>
    <name evidence="7" type="ORF">IOE58_05180</name>
</gene>
<evidence type="ECO:0000259" key="5">
    <source>
        <dbReference type="PROSITE" id="PS51071"/>
    </source>
</evidence>
<accession>A0ABR9VZJ1</accession>
<organism evidence="7 8">
    <name type="scientific">Brachybacterium epidermidis</name>
    <dbReference type="NCBI Taxonomy" id="2781983"/>
    <lineage>
        <taxon>Bacteria</taxon>
        <taxon>Bacillati</taxon>
        <taxon>Actinomycetota</taxon>
        <taxon>Actinomycetes</taxon>
        <taxon>Micrococcales</taxon>
        <taxon>Dermabacteraceae</taxon>
        <taxon>Brachybacterium</taxon>
    </lineage>
</organism>
<dbReference type="Gene3D" id="3.40.50.10490">
    <property type="entry name" value="Glucose-6-phosphate isomerase like protein, domain 1"/>
    <property type="match status" value="1"/>
</dbReference>
<protein>
    <submittedName>
        <fullName evidence="7">MurR/RpiR family transcriptional regulator</fullName>
    </submittedName>
</protein>
<feature type="region of interest" description="Disordered" evidence="4">
    <location>
        <begin position="1"/>
        <end position="23"/>
    </location>
</feature>
<dbReference type="InterPro" id="IPR047640">
    <property type="entry name" value="RpiR-like"/>
</dbReference>
<evidence type="ECO:0000256" key="4">
    <source>
        <dbReference type="SAM" id="MobiDB-lite"/>
    </source>
</evidence>
<dbReference type="Pfam" id="PF01418">
    <property type="entry name" value="HTH_6"/>
    <property type="match status" value="1"/>
</dbReference>
<proteinExistence type="predicted"/>
<dbReference type="InterPro" id="IPR036388">
    <property type="entry name" value="WH-like_DNA-bd_sf"/>
</dbReference>
<keyword evidence="2" id="KW-0238">DNA-binding</keyword>
<evidence type="ECO:0000259" key="6">
    <source>
        <dbReference type="PROSITE" id="PS51464"/>
    </source>
</evidence>
<dbReference type="CDD" id="cd05013">
    <property type="entry name" value="SIS_RpiR"/>
    <property type="match status" value="1"/>
</dbReference>
<evidence type="ECO:0000256" key="1">
    <source>
        <dbReference type="ARBA" id="ARBA00023015"/>
    </source>
</evidence>
<dbReference type="RefSeq" id="WP_193865336.1">
    <property type="nucleotide sequence ID" value="NZ_JADEYR010000003.1"/>
</dbReference>
<dbReference type="SUPFAM" id="SSF53697">
    <property type="entry name" value="SIS domain"/>
    <property type="match status" value="1"/>
</dbReference>
<dbReference type="InterPro" id="IPR046348">
    <property type="entry name" value="SIS_dom_sf"/>
</dbReference>
<dbReference type="PROSITE" id="PS51464">
    <property type="entry name" value="SIS"/>
    <property type="match status" value="1"/>
</dbReference>
<dbReference type="InterPro" id="IPR009057">
    <property type="entry name" value="Homeodomain-like_sf"/>
</dbReference>